<feature type="region of interest" description="Disordered" evidence="1">
    <location>
        <begin position="429"/>
        <end position="462"/>
    </location>
</feature>
<comment type="caution">
    <text evidence="3">The sequence shown here is derived from an EMBL/GenBank/DDBJ whole genome shotgun (WGS) entry which is preliminary data.</text>
</comment>
<evidence type="ECO:0000313" key="3">
    <source>
        <dbReference type="EMBL" id="RCH96939.1"/>
    </source>
</evidence>
<dbReference type="GO" id="GO:0070086">
    <property type="term" value="P:ubiquitin-dependent endocytosis"/>
    <property type="evidence" value="ECO:0007669"/>
    <property type="project" value="TreeGrafter"/>
</dbReference>
<dbReference type="GO" id="GO:0030674">
    <property type="term" value="F:protein-macromolecule adaptor activity"/>
    <property type="evidence" value="ECO:0007669"/>
    <property type="project" value="TreeGrafter"/>
</dbReference>
<dbReference type="EMBL" id="PJQL01000323">
    <property type="protein sequence ID" value="RCH96939.1"/>
    <property type="molecule type" value="Genomic_DNA"/>
</dbReference>
<dbReference type="SUPFAM" id="SSF81296">
    <property type="entry name" value="E set domains"/>
    <property type="match status" value="1"/>
</dbReference>
<accession>A0A367K464</accession>
<gene>
    <name evidence="3" type="ORF">CU097_010433</name>
</gene>
<feature type="compositionally biased region" description="Pro residues" evidence="1">
    <location>
        <begin position="451"/>
        <end position="462"/>
    </location>
</feature>
<dbReference type="Gene3D" id="2.60.40.640">
    <property type="match status" value="1"/>
</dbReference>
<dbReference type="STRING" id="86630.A0A367K464"/>
<dbReference type="InterPro" id="IPR014752">
    <property type="entry name" value="Arrestin-like_C"/>
</dbReference>
<name>A0A367K464_RHIAZ</name>
<dbReference type="GO" id="GO:0005886">
    <property type="term" value="C:plasma membrane"/>
    <property type="evidence" value="ECO:0007669"/>
    <property type="project" value="TreeGrafter"/>
</dbReference>
<evidence type="ECO:0000313" key="4">
    <source>
        <dbReference type="Proteomes" id="UP000252139"/>
    </source>
</evidence>
<dbReference type="Proteomes" id="UP000252139">
    <property type="component" value="Unassembled WGS sequence"/>
</dbReference>
<proteinExistence type="predicted"/>
<dbReference type="InterPro" id="IPR050357">
    <property type="entry name" value="Arrestin_domain-protein"/>
</dbReference>
<dbReference type="OrthoDB" id="2333384at2759"/>
<reference evidence="3 4" key="1">
    <citation type="journal article" date="2018" name="G3 (Bethesda)">
        <title>Phylogenetic and Phylogenomic Definition of Rhizopus Species.</title>
        <authorList>
            <person name="Gryganskyi A.P."/>
            <person name="Golan J."/>
            <person name="Dolatabadi S."/>
            <person name="Mondo S."/>
            <person name="Robb S."/>
            <person name="Idnurm A."/>
            <person name="Muszewska A."/>
            <person name="Steczkiewicz K."/>
            <person name="Masonjones S."/>
            <person name="Liao H.L."/>
            <person name="Gajdeczka M.T."/>
            <person name="Anike F."/>
            <person name="Vuek A."/>
            <person name="Anishchenko I.M."/>
            <person name="Voigt K."/>
            <person name="de Hoog G.S."/>
            <person name="Smith M.E."/>
            <person name="Heitman J."/>
            <person name="Vilgalys R."/>
            <person name="Stajich J.E."/>
        </authorList>
    </citation>
    <scope>NUCLEOTIDE SEQUENCE [LARGE SCALE GENOMIC DNA]</scope>
    <source>
        <strain evidence="3 4">CBS 357.93</strain>
    </source>
</reference>
<evidence type="ECO:0000259" key="2">
    <source>
        <dbReference type="Pfam" id="PF00339"/>
    </source>
</evidence>
<feature type="domain" description="Arrestin-like N-terminal" evidence="2">
    <location>
        <begin position="37"/>
        <end position="158"/>
    </location>
</feature>
<dbReference type="AlphaFoldDB" id="A0A367K464"/>
<feature type="compositionally biased region" description="Polar residues" evidence="1">
    <location>
        <begin position="429"/>
        <end position="447"/>
    </location>
</feature>
<dbReference type="InterPro" id="IPR011021">
    <property type="entry name" value="Arrestin-like_N"/>
</dbReference>
<dbReference type="PANTHER" id="PTHR11188:SF17">
    <property type="entry name" value="FI21816P1"/>
    <property type="match status" value="1"/>
</dbReference>
<keyword evidence="4" id="KW-1185">Reference proteome</keyword>
<dbReference type="GO" id="GO:0005829">
    <property type="term" value="C:cytosol"/>
    <property type="evidence" value="ECO:0007669"/>
    <property type="project" value="TreeGrafter"/>
</dbReference>
<sequence length="462" mass="52074">MPIAVPFLSGSKQLSIVLAEPVVLLRGPPTEPTTHVLRGEVELLLSKPMTATHVTIKLVGKSNILWPEGLGPRGNKVYHEKTILEQNIILDSRPAEDQQTLPAGLNRWPFEFLIPNSIVETIEDEMAQVYYYICATVERPGFGTPNLRCRRNVLLLRTLAPSNDALTSHALPTTSIVAERRTEACDATFYIEKSIVSSGTQFPISIVLLTQMKHVQLESIDIVLTERRVYQVPEYGARKAELHDFKLQLVSVTDMTDSEQLQQTMTPSLDIPTQQIRRALSGKNAHIPLGSTPFQYKFIFTLPNCLTLNHTTYFKEMNFLHHLKIDLELSVPSTASSSSSSFKSPELERTHIHLETPITILDCRLKEDFVTLPTYQEALTDTPVSEHEDEEDLLKKRAGFFICPCYVEYKKKSTTFTGKEWDVILHNSGTSSCESSYPNSRNVSQESLILLPPPPPYKQLEK</sequence>
<dbReference type="PANTHER" id="PTHR11188">
    <property type="entry name" value="ARRESTIN DOMAIN CONTAINING PROTEIN"/>
    <property type="match status" value="1"/>
</dbReference>
<dbReference type="GO" id="GO:0031625">
    <property type="term" value="F:ubiquitin protein ligase binding"/>
    <property type="evidence" value="ECO:0007669"/>
    <property type="project" value="TreeGrafter"/>
</dbReference>
<evidence type="ECO:0000256" key="1">
    <source>
        <dbReference type="SAM" id="MobiDB-lite"/>
    </source>
</evidence>
<organism evidence="3 4">
    <name type="scientific">Rhizopus azygosporus</name>
    <name type="common">Rhizopus microsporus var. azygosporus</name>
    <dbReference type="NCBI Taxonomy" id="86630"/>
    <lineage>
        <taxon>Eukaryota</taxon>
        <taxon>Fungi</taxon>
        <taxon>Fungi incertae sedis</taxon>
        <taxon>Mucoromycota</taxon>
        <taxon>Mucoromycotina</taxon>
        <taxon>Mucoromycetes</taxon>
        <taxon>Mucorales</taxon>
        <taxon>Mucorineae</taxon>
        <taxon>Rhizopodaceae</taxon>
        <taxon>Rhizopus</taxon>
    </lineage>
</organism>
<protein>
    <recommendedName>
        <fullName evidence="2">Arrestin-like N-terminal domain-containing protein</fullName>
    </recommendedName>
</protein>
<dbReference type="Pfam" id="PF00339">
    <property type="entry name" value="Arrestin_N"/>
    <property type="match status" value="1"/>
</dbReference>
<dbReference type="InterPro" id="IPR014756">
    <property type="entry name" value="Ig_E-set"/>
</dbReference>